<protein>
    <submittedName>
        <fullName evidence="1">Uncharacterized protein</fullName>
    </submittedName>
</protein>
<dbReference type="EMBL" id="CM010723">
    <property type="protein sequence ID" value="RZC76262.1"/>
    <property type="molecule type" value="Genomic_DNA"/>
</dbReference>
<evidence type="ECO:0000313" key="1">
    <source>
        <dbReference type="EMBL" id="RZC76262.1"/>
    </source>
</evidence>
<gene>
    <name evidence="1" type="ORF">C5167_000366</name>
</gene>
<dbReference type="Proteomes" id="UP000316621">
    <property type="component" value="Chromosome 9"/>
</dbReference>
<accession>A0A4Y7KV46</accession>
<reference evidence="1 2" key="1">
    <citation type="journal article" date="2018" name="Science">
        <title>The opium poppy genome and morphinan production.</title>
        <authorList>
            <person name="Guo L."/>
            <person name="Winzer T."/>
            <person name="Yang X."/>
            <person name="Li Y."/>
            <person name="Ning Z."/>
            <person name="He Z."/>
            <person name="Teodor R."/>
            <person name="Lu Y."/>
            <person name="Bowser T.A."/>
            <person name="Graham I.A."/>
            <person name="Ye K."/>
        </authorList>
    </citation>
    <scope>NUCLEOTIDE SEQUENCE [LARGE SCALE GENOMIC DNA]</scope>
    <source>
        <strain evidence="2">cv. HN1</strain>
        <tissue evidence="1">Leaves</tissue>
    </source>
</reference>
<name>A0A4Y7KV46_PAPSO</name>
<sequence>MKNIYNAVVVLCFNSETDASEFSEVRAATEENQATRRQLLLGLHTEVQMNLGLVVGAITSEGRKKETVFSRSLKERLIPRCSVIRILVSKGLIKKMISINALSTMVDESLQTLVTKTYCRTEGFDEISTRDQKAKLQIL</sequence>
<evidence type="ECO:0000313" key="2">
    <source>
        <dbReference type="Proteomes" id="UP000316621"/>
    </source>
</evidence>
<dbReference type="AlphaFoldDB" id="A0A4Y7KV46"/>
<proteinExistence type="predicted"/>
<keyword evidence="2" id="KW-1185">Reference proteome</keyword>
<organism evidence="1 2">
    <name type="scientific">Papaver somniferum</name>
    <name type="common">Opium poppy</name>
    <dbReference type="NCBI Taxonomy" id="3469"/>
    <lineage>
        <taxon>Eukaryota</taxon>
        <taxon>Viridiplantae</taxon>
        <taxon>Streptophyta</taxon>
        <taxon>Embryophyta</taxon>
        <taxon>Tracheophyta</taxon>
        <taxon>Spermatophyta</taxon>
        <taxon>Magnoliopsida</taxon>
        <taxon>Ranunculales</taxon>
        <taxon>Papaveraceae</taxon>
        <taxon>Papaveroideae</taxon>
        <taxon>Papaver</taxon>
    </lineage>
</organism>
<dbReference type="Gramene" id="RZC76262">
    <property type="protein sequence ID" value="RZC76262"/>
    <property type="gene ID" value="C5167_000366"/>
</dbReference>